<evidence type="ECO:0000313" key="2">
    <source>
        <dbReference type="Proteomes" id="UP000193427"/>
    </source>
</evidence>
<keyword evidence="2" id="KW-1185">Reference proteome</keyword>
<dbReference type="AlphaFoldDB" id="A0A1W6LBU4"/>
<dbReference type="EMBL" id="CP015118">
    <property type="protein sequence ID" value="ARN21729.1"/>
    <property type="molecule type" value="Genomic_DNA"/>
</dbReference>
<evidence type="ECO:0000313" key="1">
    <source>
        <dbReference type="EMBL" id="ARN21729.1"/>
    </source>
</evidence>
<dbReference type="OrthoDB" id="713921at2"/>
<dbReference type="KEGG" id="rgu:A4W93_18525"/>
<dbReference type="RefSeq" id="WP_085752022.1">
    <property type="nucleotide sequence ID" value="NZ_BSPR01000011.1"/>
</dbReference>
<sequence>MPHPLSPLGVVHTLISLAPLVTGLYAFVRFHRIEPAAPSGKLYLAGLALSVFTAFGLSSTAGVNPGHVLGVLALLAAFGGALLVPRLAFLGRLGAHLQTFGLSFSFFLLLVPGINETLTRVPMARPLATGPEDPLVRLSLLVWLALFVVGYTLQVLERRASRRAA</sequence>
<protein>
    <submittedName>
        <fullName evidence="1">Uncharacterized protein</fullName>
    </submittedName>
</protein>
<reference evidence="1 2" key="1">
    <citation type="submission" date="2016-04" db="EMBL/GenBank/DDBJ databases">
        <title>Complete genome sequence of natural rubber-degrading, novel Gram-negative bacterium, Rhizobacter gummiphilus strain NS21.</title>
        <authorList>
            <person name="Tabata M."/>
            <person name="Kasai D."/>
            <person name="Fukuda M."/>
        </authorList>
    </citation>
    <scope>NUCLEOTIDE SEQUENCE [LARGE SCALE GENOMIC DNA]</scope>
    <source>
        <strain evidence="1 2">NS21</strain>
    </source>
</reference>
<dbReference type="Proteomes" id="UP000193427">
    <property type="component" value="Chromosome"/>
</dbReference>
<gene>
    <name evidence="1" type="ORF">A4W93_18525</name>
</gene>
<proteinExistence type="predicted"/>
<dbReference type="STRING" id="946333.A4W93_18525"/>
<organism evidence="1 2">
    <name type="scientific">Piscinibacter gummiphilus</name>
    <dbReference type="NCBI Taxonomy" id="946333"/>
    <lineage>
        <taxon>Bacteria</taxon>
        <taxon>Pseudomonadati</taxon>
        <taxon>Pseudomonadota</taxon>
        <taxon>Betaproteobacteria</taxon>
        <taxon>Burkholderiales</taxon>
        <taxon>Sphaerotilaceae</taxon>
        <taxon>Piscinibacter</taxon>
    </lineage>
</organism>
<accession>A0A1W6LBU4</accession>
<name>A0A1W6LBU4_9BURK</name>